<dbReference type="FunFam" id="3.30.565.10:FF:000003">
    <property type="entry name" value="DNA mismatch repair endonuclease MutL"/>
    <property type="match status" value="1"/>
</dbReference>
<protein>
    <recommendedName>
        <fullName evidence="2 5">DNA mismatch repair protein MutL</fullName>
    </recommendedName>
</protein>
<dbReference type="InterPro" id="IPR002099">
    <property type="entry name" value="MutL/Mlh/PMS"/>
</dbReference>
<feature type="domain" description="DNA mismatch repair protein S5" evidence="8">
    <location>
        <begin position="209"/>
        <end position="327"/>
    </location>
</feature>
<dbReference type="Gene3D" id="3.30.230.10">
    <property type="match status" value="1"/>
</dbReference>
<feature type="region of interest" description="Disordered" evidence="6">
    <location>
        <begin position="434"/>
        <end position="490"/>
    </location>
</feature>
<gene>
    <name evidence="5" type="primary">mutL</name>
    <name evidence="9" type="ORF">A6X21_20320</name>
</gene>
<dbReference type="OrthoDB" id="9763467at2"/>
<dbReference type="InterPro" id="IPR020568">
    <property type="entry name" value="Ribosomal_Su5_D2-typ_SF"/>
</dbReference>
<dbReference type="CDD" id="cd16926">
    <property type="entry name" value="HATPase_MutL-MLH-PMS-like"/>
    <property type="match status" value="1"/>
</dbReference>
<dbReference type="GO" id="GO:0006298">
    <property type="term" value="P:mismatch repair"/>
    <property type="evidence" value="ECO:0007669"/>
    <property type="project" value="UniProtKB-UniRule"/>
</dbReference>
<keyword evidence="3 5" id="KW-0227">DNA damage</keyword>
<evidence type="ECO:0000256" key="3">
    <source>
        <dbReference type="ARBA" id="ARBA00022763"/>
    </source>
</evidence>
<dbReference type="Pfam" id="PF01119">
    <property type="entry name" value="DNA_mis_repair"/>
    <property type="match status" value="1"/>
</dbReference>
<dbReference type="GO" id="GO:0140664">
    <property type="term" value="F:ATP-dependent DNA damage sensor activity"/>
    <property type="evidence" value="ECO:0007669"/>
    <property type="project" value="InterPro"/>
</dbReference>
<feature type="compositionally biased region" description="Polar residues" evidence="6">
    <location>
        <begin position="434"/>
        <end position="449"/>
    </location>
</feature>
<sequence>MGRIQQLSNSVVNKIAAGEVIERPASVVKELIENSIDSGALRVEVDIGAGGSEYIRVTDDGGGIHADDILLAVTTHATSKIRTADDLFQISTLGFRGEALASIAEVSQLKIRSRIPDSDVGSELVVNLGERGDVVPCGCAAGTCIEIRQLFANTPVRRKFLKSDATEFGHISEQFTRIALARSHVHMVLRHNDKIVYELPATDRLIDRLEMFYGTAISEQLISIDHQLGEMRLWGYVGHPAVNKATRKWQHLFLNGRWFQDRSIQHALSEAYRGLIMVQRHPICFLFLELNPADVDVNVHPTKVEVRFQDPQSIYRLMLSSLRNRFLGMDLDSKLKVPAEASTVDPQEQNEIQKEFSQWAKTELFKTAEIAGSPLMVGSTVSGTIANSPLSLLSSTTVDRGTSDWSPEIAPGLNRFETENLEWSAATHRIVNRVNSPSHFDQPGHSESTGGMERSEIDEAACAVQPEKSDFEHDSSQAGETSEVSHASASQNHHFSTEFLEGVRALQIHDCYLVVETPEGMTVIDQHALHERILYEEFRRRVHSKAMESQRLLIPVPISLGFRGSSLLLDCREALDQLGFEICEFGQGTILLSAYPAMLGKLNQEQLLRDLAEQLESSSLESAHRDILDELLNMMACKAAVKSGQKLSQEEIEELLRQRHLVADAHHCPHGRPTALNLSRTELDRQFGRLGS</sequence>
<dbReference type="CDD" id="cd00782">
    <property type="entry name" value="MutL_Trans"/>
    <property type="match status" value="1"/>
</dbReference>
<comment type="function">
    <text evidence="5">This protein is involved in the repair of mismatches in DNA. It is required for dam-dependent methyl-directed DNA mismatch repair. May act as a 'molecular matchmaker', a protein that promotes the formation of a stable complex between two or more DNA-binding proteins in an ATP-dependent manner without itself being part of a final effector complex.</text>
</comment>
<dbReference type="GO" id="GO:0032300">
    <property type="term" value="C:mismatch repair complex"/>
    <property type="evidence" value="ECO:0007669"/>
    <property type="project" value="InterPro"/>
</dbReference>
<dbReference type="SUPFAM" id="SSF118116">
    <property type="entry name" value="DNA mismatch repair protein MutL"/>
    <property type="match status" value="1"/>
</dbReference>
<dbReference type="Gene3D" id="3.30.565.10">
    <property type="entry name" value="Histidine kinase-like ATPase, C-terminal domain"/>
    <property type="match status" value="1"/>
</dbReference>
<proteinExistence type="inferred from homology"/>
<evidence type="ECO:0000256" key="4">
    <source>
        <dbReference type="ARBA" id="ARBA00023204"/>
    </source>
</evidence>
<dbReference type="Gene3D" id="3.30.1540.20">
    <property type="entry name" value="MutL, C-terminal domain, dimerisation subdomain"/>
    <property type="match status" value="1"/>
</dbReference>
<dbReference type="SUPFAM" id="SSF55874">
    <property type="entry name" value="ATPase domain of HSP90 chaperone/DNA topoisomerase II/histidine kinase"/>
    <property type="match status" value="1"/>
</dbReference>
<dbReference type="EMBL" id="LYDR01000063">
    <property type="protein sequence ID" value="ODA32694.1"/>
    <property type="molecule type" value="Genomic_DNA"/>
</dbReference>
<dbReference type="PANTHER" id="PTHR10073">
    <property type="entry name" value="DNA MISMATCH REPAIR PROTEIN MLH, PMS, MUTL"/>
    <property type="match status" value="1"/>
</dbReference>
<comment type="similarity">
    <text evidence="1 5">Belongs to the DNA mismatch repair MutL/HexB family.</text>
</comment>
<evidence type="ECO:0000256" key="1">
    <source>
        <dbReference type="ARBA" id="ARBA00006082"/>
    </source>
</evidence>
<dbReference type="SMART" id="SM01340">
    <property type="entry name" value="DNA_mis_repair"/>
    <property type="match status" value="1"/>
</dbReference>
<dbReference type="InterPro" id="IPR014721">
    <property type="entry name" value="Ribsml_uS5_D2-typ_fold_subgr"/>
</dbReference>
<dbReference type="RefSeq" id="WP_068847207.1">
    <property type="nucleotide sequence ID" value="NZ_LYDR01000063.1"/>
</dbReference>
<evidence type="ECO:0000313" key="10">
    <source>
        <dbReference type="Proteomes" id="UP000094828"/>
    </source>
</evidence>
<comment type="caution">
    <text evidence="9">The sequence shown here is derived from an EMBL/GenBank/DDBJ whole genome shotgun (WGS) entry which is preliminary data.</text>
</comment>
<evidence type="ECO:0000256" key="5">
    <source>
        <dbReference type="HAMAP-Rule" id="MF_00149"/>
    </source>
</evidence>
<feature type="compositionally biased region" description="Polar residues" evidence="6">
    <location>
        <begin position="476"/>
        <end position="490"/>
    </location>
</feature>
<evidence type="ECO:0000256" key="6">
    <source>
        <dbReference type="SAM" id="MobiDB-lite"/>
    </source>
</evidence>
<dbReference type="GO" id="GO:0016887">
    <property type="term" value="F:ATP hydrolysis activity"/>
    <property type="evidence" value="ECO:0007669"/>
    <property type="project" value="InterPro"/>
</dbReference>
<dbReference type="InterPro" id="IPR014790">
    <property type="entry name" value="MutL_C"/>
</dbReference>
<dbReference type="InterPro" id="IPR020667">
    <property type="entry name" value="DNA_mismatch_repair_MutL"/>
</dbReference>
<dbReference type="STRING" id="1841610.A6X21_20320"/>
<dbReference type="Pfam" id="PF08676">
    <property type="entry name" value="MutL_C"/>
    <property type="match status" value="1"/>
</dbReference>
<keyword evidence="4 5" id="KW-0234">DNA repair</keyword>
<evidence type="ECO:0000259" key="7">
    <source>
        <dbReference type="SMART" id="SM00853"/>
    </source>
</evidence>
<dbReference type="AlphaFoldDB" id="A0A1C3EHI0"/>
<dbReference type="SMART" id="SM00853">
    <property type="entry name" value="MutL_C"/>
    <property type="match status" value="1"/>
</dbReference>
<dbReference type="InterPro" id="IPR038973">
    <property type="entry name" value="MutL/Mlh/Pms-like"/>
</dbReference>
<name>A0A1C3EHI0_9PLAN</name>
<dbReference type="InterPro" id="IPR014762">
    <property type="entry name" value="DNA_mismatch_repair_CS"/>
</dbReference>
<evidence type="ECO:0000256" key="2">
    <source>
        <dbReference type="ARBA" id="ARBA00021975"/>
    </source>
</evidence>
<accession>A0A1C3EHI0</accession>
<dbReference type="SUPFAM" id="SSF54211">
    <property type="entry name" value="Ribosomal protein S5 domain 2-like"/>
    <property type="match status" value="1"/>
</dbReference>
<dbReference type="Proteomes" id="UP000094828">
    <property type="component" value="Unassembled WGS sequence"/>
</dbReference>
<dbReference type="PANTHER" id="PTHR10073:SF12">
    <property type="entry name" value="DNA MISMATCH REPAIR PROTEIN MLH1"/>
    <property type="match status" value="1"/>
</dbReference>
<dbReference type="HAMAP" id="MF_00149">
    <property type="entry name" value="DNA_mis_repair"/>
    <property type="match status" value="1"/>
</dbReference>
<dbReference type="GO" id="GO:0030983">
    <property type="term" value="F:mismatched DNA binding"/>
    <property type="evidence" value="ECO:0007669"/>
    <property type="project" value="InterPro"/>
</dbReference>
<dbReference type="NCBIfam" id="TIGR00585">
    <property type="entry name" value="mutl"/>
    <property type="match status" value="1"/>
</dbReference>
<keyword evidence="10" id="KW-1185">Reference proteome</keyword>
<evidence type="ECO:0000313" key="9">
    <source>
        <dbReference type="EMBL" id="ODA32694.1"/>
    </source>
</evidence>
<dbReference type="Pfam" id="PF13589">
    <property type="entry name" value="HATPase_c_3"/>
    <property type="match status" value="1"/>
</dbReference>
<organism evidence="9 10">
    <name type="scientific">Planctopirus hydrillae</name>
    <dbReference type="NCBI Taxonomy" id="1841610"/>
    <lineage>
        <taxon>Bacteria</taxon>
        <taxon>Pseudomonadati</taxon>
        <taxon>Planctomycetota</taxon>
        <taxon>Planctomycetia</taxon>
        <taxon>Planctomycetales</taxon>
        <taxon>Planctomycetaceae</taxon>
        <taxon>Planctopirus</taxon>
    </lineage>
</organism>
<dbReference type="GO" id="GO:0005524">
    <property type="term" value="F:ATP binding"/>
    <property type="evidence" value="ECO:0007669"/>
    <property type="project" value="InterPro"/>
</dbReference>
<dbReference type="InterPro" id="IPR037198">
    <property type="entry name" value="MutL_C_sf"/>
</dbReference>
<dbReference type="PROSITE" id="PS00058">
    <property type="entry name" value="DNA_MISMATCH_REPAIR_1"/>
    <property type="match status" value="1"/>
</dbReference>
<dbReference type="InterPro" id="IPR036890">
    <property type="entry name" value="HATPase_C_sf"/>
</dbReference>
<dbReference type="InterPro" id="IPR042120">
    <property type="entry name" value="MutL_C_dimsub"/>
</dbReference>
<dbReference type="Gene3D" id="3.30.1370.100">
    <property type="entry name" value="MutL, C-terminal domain, regulatory subdomain"/>
    <property type="match status" value="1"/>
</dbReference>
<reference evidence="9 10" key="1">
    <citation type="submission" date="2016-05" db="EMBL/GenBank/DDBJ databases">
        <title>Genomic and physiological characterization of Planctopirus sp. isolated from fresh water lake.</title>
        <authorList>
            <person name="Subhash Y."/>
            <person name="Ramana C."/>
        </authorList>
    </citation>
    <scope>NUCLEOTIDE SEQUENCE [LARGE SCALE GENOMIC DNA]</scope>
    <source>
        <strain evidence="9 10">JC280</strain>
    </source>
</reference>
<dbReference type="InterPro" id="IPR042121">
    <property type="entry name" value="MutL_C_regsub"/>
</dbReference>
<evidence type="ECO:0000259" key="8">
    <source>
        <dbReference type="SMART" id="SM01340"/>
    </source>
</evidence>
<dbReference type="InterPro" id="IPR013507">
    <property type="entry name" value="DNA_mismatch_S5_2-like"/>
</dbReference>
<feature type="domain" description="MutL C-terminal dimerisation" evidence="7">
    <location>
        <begin position="505"/>
        <end position="647"/>
    </location>
</feature>